<gene>
    <name evidence="2" type="ORF">UFOPK3772_01314</name>
</gene>
<dbReference type="AlphaFoldDB" id="A0A6J7JXA1"/>
<name>A0A6J7JXA1_9ZZZZ</name>
<feature type="region of interest" description="Disordered" evidence="1">
    <location>
        <begin position="1"/>
        <end position="20"/>
    </location>
</feature>
<dbReference type="EMBL" id="CAFBNE010000035">
    <property type="protein sequence ID" value="CAB4947309.1"/>
    <property type="molecule type" value="Genomic_DNA"/>
</dbReference>
<evidence type="ECO:0000313" key="2">
    <source>
        <dbReference type="EMBL" id="CAB4947309.1"/>
    </source>
</evidence>
<protein>
    <submittedName>
        <fullName evidence="2">Unannotated protein</fullName>
    </submittedName>
</protein>
<organism evidence="2">
    <name type="scientific">freshwater metagenome</name>
    <dbReference type="NCBI Taxonomy" id="449393"/>
    <lineage>
        <taxon>unclassified sequences</taxon>
        <taxon>metagenomes</taxon>
        <taxon>ecological metagenomes</taxon>
    </lineage>
</organism>
<reference evidence="2" key="1">
    <citation type="submission" date="2020-05" db="EMBL/GenBank/DDBJ databases">
        <authorList>
            <person name="Chiriac C."/>
            <person name="Salcher M."/>
            <person name="Ghai R."/>
            <person name="Kavagutti S V."/>
        </authorList>
    </citation>
    <scope>NUCLEOTIDE SEQUENCE</scope>
</reference>
<proteinExistence type="predicted"/>
<evidence type="ECO:0000256" key="1">
    <source>
        <dbReference type="SAM" id="MobiDB-lite"/>
    </source>
</evidence>
<sequence length="56" mass="6407">MAEESILAFDDSDDSIPKQFEPPVSQENLLALDHDHRAKTGHFHSFEQCKVGRLRL</sequence>
<accession>A0A6J7JXA1</accession>